<sequence>MKRLETVGIGEEVTTMSPIPKEKLCSRCKKKKLLSEFCVRGDSKDGLSYWCGDCRKKYHRAEERKEINRQASKKHHKTEKGKATQKRAAQKYHGTAKAKLKYRRKNLKNSYGLTLEQYDQMVEGQGGVCAICGEINVSGHRLLVDHDHKTDKVRGLLCYRCNFGMGFIDDENFVNRSKKYLKKT</sequence>
<reference evidence="2" key="1">
    <citation type="journal article" date="2015" name="Nature">
        <title>Complex archaea that bridge the gap between prokaryotes and eukaryotes.</title>
        <authorList>
            <person name="Spang A."/>
            <person name="Saw J.H."/>
            <person name="Jorgensen S.L."/>
            <person name="Zaremba-Niedzwiedzka K."/>
            <person name="Martijn J."/>
            <person name="Lind A.E."/>
            <person name="van Eijk R."/>
            <person name="Schleper C."/>
            <person name="Guy L."/>
            <person name="Ettema T.J."/>
        </authorList>
    </citation>
    <scope>NUCLEOTIDE SEQUENCE</scope>
</reference>
<evidence type="ECO:0000256" key="1">
    <source>
        <dbReference type="SAM" id="MobiDB-lite"/>
    </source>
</evidence>
<dbReference type="InterPro" id="IPR038563">
    <property type="entry name" value="Endonuclease_7_sf"/>
</dbReference>
<evidence type="ECO:0000313" key="2">
    <source>
        <dbReference type="EMBL" id="KKN68764.1"/>
    </source>
</evidence>
<organism evidence="2">
    <name type="scientific">marine sediment metagenome</name>
    <dbReference type="NCBI Taxonomy" id="412755"/>
    <lineage>
        <taxon>unclassified sequences</taxon>
        <taxon>metagenomes</taxon>
        <taxon>ecological metagenomes</taxon>
    </lineage>
</organism>
<name>A0A0F9SPA1_9ZZZZ</name>
<dbReference type="SUPFAM" id="SSF54060">
    <property type="entry name" value="His-Me finger endonucleases"/>
    <property type="match status" value="1"/>
</dbReference>
<dbReference type="InterPro" id="IPR044925">
    <property type="entry name" value="His-Me_finger_sf"/>
</dbReference>
<dbReference type="Pfam" id="PF02945">
    <property type="entry name" value="Endonuclease_7"/>
    <property type="match status" value="1"/>
</dbReference>
<dbReference type="InterPro" id="IPR004211">
    <property type="entry name" value="Endonuclease_7"/>
</dbReference>
<dbReference type="Gene3D" id="3.40.1800.10">
    <property type="entry name" value="His-Me finger endonucleases"/>
    <property type="match status" value="1"/>
</dbReference>
<dbReference type="EMBL" id="LAZR01000440">
    <property type="protein sequence ID" value="KKN68764.1"/>
    <property type="molecule type" value="Genomic_DNA"/>
</dbReference>
<proteinExistence type="predicted"/>
<evidence type="ECO:0008006" key="3">
    <source>
        <dbReference type="Google" id="ProtNLM"/>
    </source>
</evidence>
<comment type="caution">
    <text evidence="2">The sequence shown here is derived from an EMBL/GenBank/DDBJ whole genome shotgun (WGS) entry which is preliminary data.</text>
</comment>
<feature type="region of interest" description="Disordered" evidence="1">
    <location>
        <begin position="67"/>
        <end position="88"/>
    </location>
</feature>
<protein>
    <recommendedName>
        <fullName evidence="3">Recombination endonuclease VII</fullName>
    </recommendedName>
</protein>
<gene>
    <name evidence="2" type="ORF">LCGC14_0447840</name>
</gene>
<dbReference type="AlphaFoldDB" id="A0A0F9SPA1"/>
<feature type="compositionally biased region" description="Basic residues" evidence="1">
    <location>
        <begin position="71"/>
        <end position="88"/>
    </location>
</feature>
<accession>A0A0F9SPA1</accession>